<comment type="similarity">
    <text evidence="1">Belongs to the SCO1/2 family.</text>
</comment>
<dbReference type="InterPro" id="IPR003782">
    <property type="entry name" value="SCO1/SenC"/>
</dbReference>
<comment type="caution">
    <text evidence="4">The sequence shown here is derived from an EMBL/GenBank/DDBJ whole genome shotgun (WGS) entry which is preliminary data.</text>
</comment>
<dbReference type="Gene3D" id="3.40.30.10">
    <property type="entry name" value="Glutaredoxin"/>
    <property type="match status" value="1"/>
</dbReference>
<keyword evidence="2" id="KW-0186">Copper</keyword>
<dbReference type="PROSITE" id="PS51352">
    <property type="entry name" value="THIOREDOXIN_2"/>
    <property type="match status" value="1"/>
</dbReference>
<dbReference type="InterPro" id="IPR013766">
    <property type="entry name" value="Thioredoxin_domain"/>
</dbReference>
<name>A0ABW8NKW4_9GAMM</name>
<dbReference type="Pfam" id="PF02630">
    <property type="entry name" value="SCO1-SenC"/>
    <property type="match status" value="1"/>
</dbReference>
<protein>
    <submittedName>
        <fullName evidence="4">SCO family protein</fullName>
    </submittedName>
</protein>
<evidence type="ECO:0000313" key="5">
    <source>
        <dbReference type="Proteomes" id="UP001620597"/>
    </source>
</evidence>
<evidence type="ECO:0000259" key="3">
    <source>
        <dbReference type="PROSITE" id="PS51352"/>
    </source>
</evidence>
<evidence type="ECO:0000313" key="4">
    <source>
        <dbReference type="EMBL" id="MFK4753619.1"/>
    </source>
</evidence>
<dbReference type="PANTHER" id="PTHR12151:SF25">
    <property type="entry name" value="LINALOOL DEHYDRATASE_ISOMERASE DOMAIN-CONTAINING PROTEIN"/>
    <property type="match status" value="1"/>
</dbReference>
<reference evidence="4 5" key="1">
    <citation type="submission" date="2024-03" db="EMBL/GenBank/DDBJ databases">
        <title>High-quality draft genome sequence of Oceanobacter sp. wDCs-4.</title>
        <authorList>
            <person name="Dong C."/>
        </authorList>
    </citation>
    <scope>NUCLEOTIDE SEQUENCE [LARGE SCALE GENOMIC DNA]</scope>
    <source>
        <strain evidence="5">wDCs-4</strain>
    </source>
</reference>
<organism evidence="4 5">
    <name type="scientific">Oceanobacter antarcticus</name>
    <dbReference type="NCBI Taxonomy" id="3133425"/>
    <lineage>
        <taxon>Bacteria</taxon>
        <taxon>Pseudomonadati</taxon>
        <taxon>Pseudomonadota</taxon>
        <taxon>Gammaproteobacteria</taxon>
        <taxon>Oceanospirillales</taxon>
        <taxon>Oceanospirillaceae</taxon>
        <taxon>Oceanobacter</taxon>
    </lineage>
</organism>
<dbReference type="CDD" id="cd02968">
    <property type="entry name" value="SCO"/>
    <property type="match status" value="1"/>
</dbReference>
<accession>A0ABW8NKW4</accession>
<dbReference type="RefSeq" id="WP_416206641.1">
    <property type="nucleotide sequence ID" value="NZ_JBBKTX010000018.1"/>
</dbReference>
<feature type="domain" description="Thioredoxin" evidence="3">
    <location>
        <begin position="29"/>
        <end position="211"/>
    </location>
</feature>
<dbReference type="EMBL" id="JBBKTX010000018">
    <property type="protein sequence ID" value="MFK4753619.1"/>
    <property type="molecule type" value="Genomic_DNA"/>
</dbReference>
<proteinExistence type="inferred from homology"/>
<dbReference type="InterPro" id="IPR036249">
    <property type="entry name" value="Thioredoxin-like_sf"/>
</dbReference>
<dbReference type="Proteomes" id="UP001620597">
    <property type="component" value="Unassembled WGS sequence"/>
</dbReference>
<keyword evidence="5" id="KW-1185">Reference proteome</keyword>
<evidence type="ECO:0000256" key="2">
    <source>
        <dbReference type="ARBA" id="ARBA00023008"/>
    </source>
</evidence>
<evidence type="ECO:0000256" key="1">
    <source>
        <dbReference type="ARBA" id="ARBA00010996"/>
    </source>
</evidence>
<dbReference type="PANTHER" id="PTHR12151">
    <property type="entry name" value="ELECTRON TRANSPORT PROTIN SCO1/SENC FAMILY MEMBER"/>
    <property type="match status" value="1"/>
</dbReference>
<gene>
    <name evidence="4" type="ORF">WG929_14480</name>
</gene>
<dbReference type="SUPFAM" id="SSF52833">
    <property type="entry name" value="Thioredoxin-like"/>
    <property type="match status" value="1"/>
</dbReference>
<sequence length="212" mass="23363">MNNRVSAASRVGAILLFVVLAVSAAVGMLMAHLADPAARLGSTSGVMLFNHSSPVSDFEFIDQHGERRDQASFSSGWKLVFFGYTFCPDICPTTLADLNRVWKALPDEARQRLEVVFVSVDPQRDRPASLAPYLQYFNPVFVGLTGNSQALAQLAQEINGFYARVDRGEAPYLMDHSANLMLVDAEWHFRGYIEPPFRPGRLTPILAALAGM</sequence>